<reference evidence="1" key="1">
    <citation type="journal article" date="2014" name="Front. Microbiol.">
        <title>High frequency of phylogenetically diverse reductive dehalogenase-homologous genes in deep subseafloor sedimentary metagenomes.</title>
        <authorList>
            <person name="Kawai M."/>
            <person name="Futagami T."/>
            <person name="Toyoda A."/>
            <person name="Takaki Y."/>
            <person name="Nishi S."/>
            <person name="Hori S."/>
            <person name="Arai W."/>
            <person name="Tsubouchi T."/>
            <person name="Morono Y."/>
            <person name="Uchiyama I."/>
            <person name="Ito T."/>
            <person name="Fujiyama A."/>
            <person name="Inagaki F."/>
            <person name="Takami H."/>
        </authorList>
    </citation>
    <scope>NUCLEOTIDE SEQUENCE</scope>
    <source>
        <strain evidence="1">Expedition CK06-06</strain>
    </source>
</reference>
<organism evidence="1">
    <name type="scientific">marine sediment metagenome</name>
    <dbReference type="NCBI Taxonomy" id="412755"/>
    <lineage>
        <taxon>unclassified sequences</taxon>
        <taxon>metagenomes</taxon>
        <taxon>ecological metagenomes</taxon>
    </lineage>
</organism>
<dbReference type="EMBL" id="BARW01012514">
    <property type="protein sequence ID" value="GAI84797.1"/>
    <property type="molecule type" value="Genomic_DNA"/>
</dbReference>
<evidence type="ECO:0008006" key="2">
    <source>
        <dbReference type="Google" id="ProtNLM"/>
    </source>
</evidence>
<dbReference type="CDD" id="cd14752">
    <property type="entry name" value="GH31_N"/>
    <property type="match status" value="1"/>
</dbReference>
<evidence type="ECO:0000313" key="1">
    <source>
        <dbReference type="EMBL" id="GAI84797.1"/>
    </source>
</evidence>
<dbReference type="AlphaFoldDB" id="X1RVJ7"/>
<dbReference type="PANTHER" id="PTHR43863">
    <property type="entry name" value="HYDROLASE, PUTATIVE (AFU_ORTHOLOGUE AFUA_1G03140)-RELATED"/>
    <property type="match status" value="1"/>
</dbReference>
<proteinExistence type="predicted"/>
<gene>
    <name evidence="1" type="ORF">S12H4_23521</name>
</gene>
<dbReference type="PANTHER" id="PTHR43863:SF2">
    <property type="entry name" value="MALTASE-GLUCOAMYLASE"/>
    <property type="match status" value="1"/>
</dbReference>
<accession>X1RVJ7</accession>
<dbReference type="Gene3D" id="2.60.40.1760">
    <property type="entry name" value="glycosyl hydrolase (family 31)"/>
    <property type="match status" value="1"/>
</dbReference>
<feature type="non-terminal residue" evidence="1">
    <location>
        <position position="1"/>
    </location>
</feature>
<dbReference type="InterPro" id="IPR051816">
    <property type="entry name" value="Glycosyl_Hydrolase_31"/>
</dbReference>
<name>X1RVJ7_9ZZZZ</name>
<sequence>RPEFALGDSGGPFMWSTAGYGVLVDGDGGYPYTNSTDGKLEYYYGGTPTEGRRYSKTDVEYFVILGAPKEIMSGFAEITGKSPILPKWSLGFSNFEWACNETEATNMLMVFAEPVAFAYLNATL</sequence>
<comment type="caution">
    <text evidence="1">The sequence shown here is derived from an EMBL/GenBank/DDBJ whole genome shotgun (WGS) entry which is preliminary data.</text>
</comment>
<protein>
    <recommendedName>
        <fullName evidence="2">Glycoside hydrolase family 31 N-terminal domain-containing protein</fullName>
    </recommendedName>
</protein>